<dbReference type="eggNOG" id="KOG0637">
    <property type="taxonomic scope" value="Eukaryota"/>
</dbReference>
<organism evidence="3 4">
    <name type="scientific">Brassica oleracea var. oleracea</name>
    <dbReference type="NCBI Taxonomy" id="109376"/>
    <lineage>
        <taxon>Eukaryota</taxon>
        <taxon>Viridiplantae</taxon>
        <taxon>Streptophyta</taxon>
        <taxon>Embryophyta</taxon>
        <taxon>Tracheophyta</taxon>
        <taxon>Spermatophyta</taxon>
        <taxon>Magnoliopsida</taxon>
        <taxon>eudicotyledons</taxon>
        <taxon>Gunneridae</taxon>
        <taxon>Pentapetalae</taxon>
        <taxon>rosids</taxon>
        <taxon>malvids</taxon>
        <taxon>Brassicales</taxon>
        <taxon>Brassicaceae</taxon>
        <taxon>Brassiceae</taxon>
        <taxon>Brassica</taxon>
    </lineage>
</organism>
<keyword evidence="4" id="KW-1185">Reference proteome</keyword>
<dbReference type="GO" id="GO:0003677">
    <property type="term" value="F:DNA binding"/>
    <property type="evidence" value="ECO:0007669"/>
    <property type="project" value="UniProtKB-KW"/>
</dbReference>
<dbReference type="OMA" id="DIGWACR"/>
<dbReference type="PROSITE" id="PS50848">
    <property type="entry name" value="START"/>
    <property type="match status" value="1"/>
</dbReference>
<accession>A0A0D3BLX8</accession>
<dbReference type="AlphaFoldDB" id="A0A0D3BLX8"/>
<sequence length="205" mass="22818">MNRGEVMNRGGSIDGAVERSIVEKSRDPFFRQIPERERRDQTLYCSNIDRCASKYGWRRPFIVAGAAVIAVSVLVIGHAADIGWACRDGEGKGMIKPRAIVALGFAKVLLLLGFLQNRWAEMFECIVAAASIVEVISNGSGGSRNGSLQLMQAEFQVMSPLVPIRQVKFLRYCKQYGDGLWAVVDISYSAVRFQNAARQRRTIKM</sequence>
<evidence type="ECO:0000313" key="3">
    <source>
        <dbReference type="EnsemblPlants" id="Bo3g173700.1"/>
    </source>
</evidence>
<dbReference type="Gramene" id="Bo3g173700.1">
    <property type="protein sequence ID" value="Bo3g173700.1"/>
    <property type="gene ID" value="Bo3g173700"/>
</dbReference>
<name>A0A0D3BLX8_BRAOL</name>
<keyword evidence="1" id="KW-0812">Transmembrane</keyword>
<evidence type="ECO:0000256" key="1">
    <source>
        <dbReference type="SAM" id="Phobius"/>
    </source>
</evidence>
<dbReference type="InterPro" id="IPR042160">
    <property type="entry name" value="HD-Zip_IV"/>
</dbReference>
<feature type="transmembrane region" description="Helical" evidence="1">
    <location>
        <begin position="60"/>
        <end position="79"/>
    </location>
</feature>
<dbReference type="PANTHER" id="PTHR45654">
    <property type="entry name" value="HOMEOBOX-LEUCINE ZIPPER PROTEIN MERISTEM L1"/>
    <property type="match status" value="1"/>
</dbReference>
<dbReference type="GO" id="GO:0008289">
    <property type="term" value="F:lipid binding"/>
    <property type="evidence" value="ECO:0007669"/>
    <property type="project" value="InterPro"/>
</dbReference>
<keyword evidence="1" id="KW-1133">Transmembrane helix</keyword>
<evidence type="ECO:0000313" key="4">
    <source>
        <dbReference type="Proteomes" id="UP000032141"/>
    </source>
</evidence>
<evidence type="ECO:0000259" key="2">
    <source>
        <dbReference type="PROSITE" id="PS50848"/>
    </source>
</evidence>
<proteinExistence type="predicted"/>
<dbReference type="EnsemblPlants" id="Bo3g173700.1">
    <property type="protein sequence ID" value="Bo3g173700.1"/>
    <property type="gene ID" value="Bo3g173700"/>
</dbReference>
<dbReference type="STRING" id="109376.A0A0D3BLX8"/>
<protein>
    <recommendedName>
        <fullName evidence="2">START domain-containing protein</fullName>
    </recommendedName>
</protein>
<reference evidence="3 4" key="1">
    <citation type="journal article" date="2014" name="Genome Biol.">
        <title>Transcriptome and methylome profiling reveals relics of genome dominance in the mesopolyploid Brassica oleracea.</title>
        <authorList>
            <person name="Parkin I.A."/>
            <person name="Koh C."/>
            <person name="Tang H."/>
            <person name="Robinson S.J."/>
            <person name="Kagale S."/>
            <person name="Clarke W.E."/>
            <person name="Town C.D."/>
            <person name="Nixon J."/>
            <person name="Krishnakumar V."/>
            <person name="Bidwell S.L."/>
            <person name="Denoeud F."/>
            <person name="Belcram H."/>
            <person name="Links M.G."/>
            <person name="Just J."/>
            <person name="Clarke C."/>
            <person name="Bender T."/>
            <person name="Huebert T."/>
            <person name="Mason A.S."/>
            <person name="Pires J.C."/>
            <person name="Barker G."/>
            <person name="Moore J."/>
            <person name="Walley P.G."/>
            <person name="Manoli S."/>
            <person name="Batley J."/>
            <person name="Edwards D."/>
            <person name="Nelson M.N."/>
            <person name="Wang X."/>
            <person name="Paterson A.H."/>
            <person name="King G."/>
            <person name="Bancroft I."/>
            <person name="Chalhoub B."/>
            <person name="Sharpe A.G."/>
        </authorList>
    </citation>
    <scope>NUCLEOTIDE SEQUENCE</scope>
    <source>
        <strain evidence="3 4">cv. TO1000</strain>
    </source>
</reference>
<dbReference type="Proteomes" id="UP000032141">
    <property type="component" value="Chromosome C3"/>
</dbReference>
<dbReference type="PANTHER" id="PTHR45654:SF75">
    <property type="entry name" value="HOMEOBOX-LEUCINE ZIPPER PROTEIN HDG7"/>
    <property type="match status" value="1"/>
</dbReference>
<reference evidence="3" key="2">
    <citation type="submission" date="2015-03" db="UniProtKB">
        <authorList>
            <consortium name="EnsemblPlants"/>
        </authorList>
    </citation>
    <scope>IDENTIFICATION</scope>
</reference>
<dbReference type="Pfam" id="PF01852">
    <property type="entry name" value="START"/>
    <property type="match status" value="1"/>
</dbReference>
<feature type="transmembrane region" description="Helical" evidence="1">
    <location>
        <begin position="99"/>
        <end position="115"/>
    </location>
</feature>
<dbReference type="HOGENOM" id="CLU_1339214_0_0_1"/>
<keyword evidence="1" id="KW-0472">Membrane</keyword>
<feature type="domain" description="START" evidence="2">
    <location>
        <begin position="93"/>
        <end position="205"/>
    </location>
</feature>
<dbReference type="InterPro" id="IPR002913">
    <property type="entry name" value="START_lipid-bd_dom"/>
</dbReference>
<dbReference type="SUPFAM" id="SSF55961">
    <property type="entry name" value="Bet v1-like"/>
    <property type="match status" value="1"/>
</dbReference>